<gene>
    <name evidence="4" type="ORF">D0809_15555</name>
    <name evidence="3" type="ORF">EV142_105329</name>
</gene>
<evidence type="ECO:0000259" key="2">
    <source>
        <dbReference type="PROSITE" id="PS50123"/>
    </source>
</evidence>
<dbReference type="OrthoDB" id="9816309at2"/>
<dbReference type="InterPro" id="IPR050903">
    <property type="entry name" value="Bact_Chemotaxis_MeTrfase"/>
</dbReference>
<dbReference type="Pfam" id="PF01739">
    <property type="entry name" value="CheR"/>
    <property type="match status" value="1"/>
</dbReference>
<feature type="domain" description="CheR-type methyltransferase" evidence="2">
    <location>
        <begin position="47"/>
        <end position="321"/>
    </location>
</feature>
<comment type="caution">
    <text evidence="4">The sequence shown here is derived from an EMBL/GenBank/DDBJ whole genome shotgun (WGS) entry which is preliminary data.</text>
</comment>
<dbReference type="GO" id="GO:0008757">
    <property type="term" value="F:S-adenosylmethionine-dependent methyltransferase activity"/>
    <property type="evidence" value="ECO:0007669"/>
    <property type="project" value="InterPro"/>
</dbReference>
<sequence length="764" mass="86952">MTIARNPQNTEFSSMPEQAIATDMIDYILEPQFMPDVIAAYVKSNDEVSENTKADKSNITEIIDYIHQNLPFDFSDYKDTTILRRTKRRAAALNIYDLKDYLLFLKENPEELKVLAKDYLISVTSFFRDTEAFDLIEKTILPRILENLNPRDEIKLWVAGCATGEEAYSIAILLNELLVGRFKDTVVKIFATDIDSAALLYAGKGAYSADRINGISAKRLSEYFNFDGKNYIVKPEIRKMLIFAQHDLVKNPPYCNMHFISCRNLLIYMTPILQKKIYAMLLFGLKTNGFLFLGSSENPLTIIDNLEVVNKKWRIYKSLKDKRTVNFDTFALPELSTYRQTTAIKDDPSKNMNTTFTETVNSLIANYIGYLAICVDIENTVIKSYGNTSKYLLPQNFNTNLPELLPRSLAVAYNTLSKEVLKTEQFASAKGIIFKLNDIVMEVNLSVGPVNIDGGKQKGLIVIFNDDKTTSSDKDKYPLFNEVEYNNKYTEALEEELVEVKSQLQDAHDKLSASNENMQSFNEELISANEEMQSTNEEMQSVNEELHTINADYQLKNKELAEINDDLNNYFRSNINGQIFIDSNLRLMKYSPGAVKHINLVNTDIGRPIHHISTNIKFDTIVEDTKAVIEKSTMITREIEANNGKWYQVMIMPYLQAGNKINGAIITFNDISELKNTQSELHSKNEILLRMNKELEYIKKTATNDIAIPLTDIENRIKNLKDLKSSDVDVAELLSIIDSSVQTLRGLATDLARKVPIKHDSGLN</sequence>
<dbReference type="PANTHER" id="PTHR24422:SF27">
    <property type="entry name" value="PROTEIN-GLUTAMATE O-METHYLTRANSFERASE"/>
    <property type="match status" value="1"/>
</dbReference>
<dbReference type="PRINTS" id="PR00996">
    <property type="entry name" value="CHERMTFRASE"/>
</dbReference>
<dbReference type="SMART" id="SM00138">
    <property type="entry name" value="MeTrc"/>
    <property type="match status" value="1"/>
</dbReference>
<evidence type="ECO:0000313" key="4">
    <source>
        <dbReference type="EMBL" id="TEB43566.1"/>
    </source>
</evidence>
<evidence type="ECO:0000313" key="3">
    <source>
        <dbReference type="EMBL" id="TCN56550.1"/>
    </source>
</evidence>
<protein>
    <submittedName>
        <fullName evidence="3">Chemotaxis methyl-accepting protein methylase</fullName>
    </submittedName>
    <submittedName>
        <fullName evidence="4">Chemotaxis protein CheR</fullName>
    </submittedName>
</protein>
<proteinExistence type="predicted"/>
<name>A0A4Y7UAU8_9FLAO</name>
<dbReference type="InterPro" id="IPR029063">
    <property type="entry name" value="SAM-dependent_MTases_sf"/>
</dbReference>
<keyword evidence="5" id="KW-1185">Reference proteome</keyword>
<dbReference type="SUPFAM" id="SSF53335">
    <property type="entry name" value="S-adenosyl-L-methionine-dependent methyltransferases"/>
    <property type="match status" value="1"/>
</dbReference>
<evidence type="ECO:0000256" key="1">
    <source>
        <dbReference type="SAM" id="Coils"/>
    </source>
</evidence>
<reference evidence="3" key="3">
    <citation type="submission" date="2019-03" db="EMBL/GenBank/DDBJ databases">
        <authorList>
            <person name="Whitman W."/>
            <person name="Huntemann M."/>
            <person name="Clum A."/>
            <person name="Pillay M."/>
            <person name="Palaniappan K."/>
            <person name="Varghese N."/>
            <person name="Mikhailova N."/>
            <person name="Stamatis D."/>
            <person name="Reddy T."/>
            <person name="Daum C."/>
            <person name="Shapiro N."/>
            <person name="Ivanova N."/>
            <person name="Kyrpides N."/>
            <person name="Woyke T."/>
        </authorList>
    </citation>
    <scope>NUCLEOTIDE SEQUENCE</scope>
    <source>
        <strain evidence="3">P5626</strain>
    </source>
</reference>
<keyword evidence="3" id="KW-0808">Transferase</keyword>
<dbReference type="InterPro" id="IPR022641">
    <property type="entry name" value="CheR_N"/>
</dbReference>
<dbReference type="InterPro" id="IPR000780">
    <property type="entry name" value="CheR_MeTrfase"/>
</dbReference>
<feature type="coiled-coil region" evidence="1">
    <location>
        <begin position="490"/>
        <end position="552"/>
    </location>
</feature>
<accession>A0A4Y7UAU8</accession>
<organism evidence="4 6">
    <name type="scientific">Flavobacterium circumlabens</name>
    <dbReference type="NCBI Taxonomy" id="2133765"/>
    <lineage>
        <taxon>Bacteria</taxon>
        <taxon>Pseudomonadati</taxon>
        <taxon>Bacteroidota</taxon>
        <taxon>Flavobacteriia</taxon>
        <taxon>Flavobacteriales</taxon>
        <taxon>Flavobacteriaceae</taxon>
        <taxon>Flavobacterium</taxon>
    </lineage>
</organism>
<dbReference type="Proteomes" id="UP000295270">
    <property type="component" value="Unassembled WGS sequence"/>
</dbReference>
<evidence type="ECO:0000313" key="6">
    <source>
        <dbReference type="Proteomes" id="UP000298340"/>
    </source>
</evidence>
<dbReference type="Gene3D" id="3.40.50.150">
    <property type="entry name" value="Vaccinia Virus protein VP39"/>
    <property type="match status" value="1"/>
</dbReference>
<dbReference type="InterPro" id="IPR022642">
    <property type="entry name" value="CheR_C"/>
</dbReference>
<dbReference type="SUPFAM" id="SSF47757">
    <property type="entry name" value="Chemotaxis receptor methyltransferase CheR, N-terminal domain"/>
    <property type="match status" value="1"/>
</dbReference>
<reference evidence="4 6" key="2">
    <citation type="journal article" date="2018" name="Syst. Appl. Microbiol.">
        <title>Flavobacterium circumlabens sp. nov. and Flavobacterium cupreum sp. nov., two psychrotrophic species isolated from Antarctic environmental samples.</title>
        <authorList>
            <person name="Kralova S."/>
            <person name="Busse H.J."/>
            <person name="Svec P."/>
            <person name="Maslanova I."/>
            <person name="Stankova E."/>
            <person name="Bartak M."/>
            <person name="Sedlacek I."/>
        </authorList>
    </citation>
    <scope>NUCLEOTIDE SEQUENCE [LARGE SCALE GENOMIC DNA]</scope>
    <source>
        <strain evidence="4 6">CCM 8828</strain>
    </source>
</reference>
<dbReference type="PROSITE" id="PS50123">
    <property type="entry name" value="CHER"/>
    <property type="match status" value="1"/>
</dbReference>
<dbReference type="RefSeq" id="WP_132036542.1">
    <property type="nucleotide sequence ID" value="NZ_QWDN01000005.1"/>
</dbReference>
<dbReference type="EMBL" id="QWDN01000005">
    <property type="protein sequence ID" value="TEB43566.1"/>
    <property type="molecule type" value="Genomic_DNA"/>
</dbReference>
<keyword evidence="3" id="KW-0489">Methyltransferase</keyword>
<dbReference type="GO" id="GO:0032259">
    <property type="term" value="P:methylation"/>
    <property type="evidence" value="ECO:0007669"/>
    <property type="project" value="UniProtKB-KW"/>
</dbReference>
<dbReference type="Pfam" id="PF03705">
    <property type="entry name" value="CheR_N"/>
    <property type="match status" value="1"/>
</dbReference>
<dbReference type="AlphaFoldDB" id="A0A4Y7UAU8"/>
<dbReference type="Gene3D" id="3.30.450.20">
    <property type="entry name" value="PAS domain"/>
    <property type="match status" value="1"/>
</dbReference>
<dbReference type="Proteomes" id="UP000298340">
    <property type="component" value="Unassembled WGS sequence"/>
</dbReference>
<dbReference type="PANTHER" id="PTHR24422">
    <property type="entry name" value="CHEMOTAXIS PROTEIN METHYLTRANSFERASE"/>
    <property type="match status" value="1"/>
</dbReference>
<keyword evidence="1" id="KW-0175">Coiled coil</keyword>
<dbReference type="Pfam" id="PF13596">
    <property type="entry name" value="PAS_10"/>
    <property type="match status" value="1"/>
</dbReference>
<evidence type="ECO:0000313" key="5">
    <source>
        <dbReference type="Proteomes" id="UP000295270"/>
    </source>
</evidence>
<dbReference type="EMBL" id="SLWA01000005">
    <property type="protein sequence ID" value="TCN56550.1"/>
    <property type="molecule type" value="Genomic_DNA"/>
</dbReference>
<reference evidence="3 5" key="1">
    <citation type="journal article" date="2015" name="Stand. Genomic Sci.">
        <title>Genomic Encyclopedia of Bacterial and Archaeal Type Strains, Phase III: the genomes of soil and plant-associated and newly described type strains.</title>
        <authorList>
            <person name="Whitman W.B."/>
            <person name="Woyke T."/>
            <person name="Klenk H.P."/>
            <person name="Zhou Y."/>
            <person name="Lilburn T.G."/>
            <person name="Beck B.J."/>
            <person name="De Vos P."/>
            <person name="Vandamme P."/>
            <person name="Eisen J.A."/>
            <person name="Garrity G."/>
            <person name="Hugenholtz P."/>
            <person name="Kyrpides N.C."/>
        </authorList>
    </citation>
    <scope>NUCLEOTIDE SEQUENCE [LARGE SCALE GENOMIC DNA]</scope>
    <source>
        <strain evidence="3 5">P5626</strain>
    </source>
</reference>